<proteinExistence type="predicted"/>
<evidence type="ECO:0000256" key="1">
    <source>
        <dbReference type="SAM" id="MobiDB-lite"/>
    </source>
</evidence>
<comment type="caution">
    <text evidence="2">The sequence shown here is derived from an EMBL/GenBank/DDBJ whole genome shotgun (WGS) entry which is preliminary data.</text>
</comment>
<dbReference type="InterPro" id="IPR036397">
    <property type="entry name" value="RNaseH_sf"/>
</dbReference>
<dbReference type="Proteomes" id="UP001458880">
    <property type="component" value="Unassembled WGS sequence"/>
</dbReference>
<protein>
    <submittedName>
        <fullName evidence="2">Uncharacterized protein</fullName>
    </submittedName>
</protein>
<feature type="compositionally biased region" description="Basic and acidic residues" evidence="1">
    <location>
        <begin position="202"/>
        <end position="222"/>
    </location>
</feature>
<evidence type="ECO:0000313" key="2">
    <source>
        <dbReference type="EMBL" id="KAK9693296.1"/>
    </source>
</evidence>
<dbReference type="InterPro" id="IPR050951">
    <property type="entry name" value="Retrovirus_Pol_polyprotein"/>
</dbReference>
<dbReference type="PANTHER" id="PTHR37984:SF13">
    <property type="entry name" value="RIBONUCLEASE H"/>
    <property type="match status" value="1"/>
</dbReference>
<feature type="region of interest" description="Disordered" evidence="1">
    <location>
        <begin position="194"/>
        <end position="249"/>
    </location>
</feature>
<gene>
    <name evidence="2" type="ORF">QE152_g34328</name>
</gene>
<dbReference type="EMBL" id="JASPKY010000547">
    <property type="protein sequence ID" value="KAK9693296.1"/>
    <property type="molecule type" value="Genomic_DNA"/>
</dbReference>
<dbReference type="GO" id="GO:0003676">
    <property type="term" value="F:nucleic acid binding"/>
    <property type="evidence" value="ECO:0007669"/>
    <property type="project" value="InterPro"/>
</dbReference>
<sequence length="249" mass="28612">MQTIKNKLKAAIRETTDIDKALCDILLTYRRTVHATTGQSPCMLLMNRQLRTRLDLLLPRNTSQDMLLMNRQLRTRLDLLLPRNTSQEEGLQQRFRTLNIGDRVAARDFMSKKTRWKFGIVTEQCGLLHYLIKFDDGRIWKRHIDQLKKVGPLVGRTDTSSNSEPSFVCEENETVSDTHNDAIAIDIVPIVPPSVSVPENDNLPKSDHISDDSNLNQKKDIVEPQPNSIISSEQKEQFKPKERHCRTPT</sequence>
<dbReference type="PANTHER" id="PTHR37984">
    <property type="entry name" value="PROTEIN CBG26694"/>
    <property type="match status" value="1"/>
</dbReference>
<reference evidence="2 3" key="1">
    <citation type="journal article" date="2024" name="BMC Genomics">
        <title>De novo assembly and annotation of Popillia japonica's genome with initial clues to its potential as an invasive pest.</title>
        <authorList>
            <person name="Cucini C."/>
            <person name="Boschi S."/>
            <person name="Funari R."/>
            <person name="Cardaioli E."/>
            <person name="Iannotti N."/>
            <person name="Marturano G."/>
            <person name="Paoli F."/>
            <person name="Bruttini M."/>
            <person name="Carapelli A."/>
            <person name="Frati F."/>
            <person name="Nardi F."/>
        </authorList>
    </citation>
    <scope>NUCLEOTIDE SEQUENCE [LARGE SCALE GENOMIC DNA]</scope>
    <source>
        <strain evidence="2">DMR45628</strain>
    </source>
</reference>
<dbReference type="AlphaFoldDB" id="A0AAW1IU52"/>
<accession>A0AAW1IU52</accession>
<keyword evidence="3" id="KW-1185">Reference proteome</keyword>
<evidence type="ECO:0000313" key="3">
    <source>
        <dbReference type="Proteomes" id="UP001458880"/>
    </source>
</evidence>
<organism evidence="2 3">
    <name type="scientific">Popillia japonica</name>
    <name type="common">Japanese beetle</name>
    <dbReference type="NCBI Taxonomy" id="7064"/>
    <lineage>
        <taxon>Eukaryota</taxon>
        <taxon>Metazoa</taxon>
        <taxon>Ecdysozoa</taxon>
        <taxon>Arthropoda</taxon>
        <taxon>Hexapoda</taxon>
        <taxon>Insecta</taxon>
        <taxon>Pterygota</taxon>
        <taxon>Neoptera</taxon>
        <taxon>Endopterygota</taxon>
        <taxon>Coleoptera</taxon>
        <taxon>Polyphaga</taxon>
        <taxon>Scarabaeiformia</taxon>
        <taxon>Scarabaeidae</taxon>
        <taxon>Rutelinae</taxon>
        <taxon>Popillia</taxon>
    </lineage>
</organism>
<dbReference type="Gene3D" id="3.30.420.10">
    <property type="entry name" value="Ribonuclease H-like superfamily/Ribonuclease H"/>
    <property type="match status" value="1"/>
</dbReference>
<name>A0AAW1IU52_POPJA</name>